<name>A0A4R5AQC2_9FLAO</name>
<evidence type="ECO:0000313" key="1">
    <source>
        <dbReference type="EMBL" id="TDD75268.1"/>
    </source>
</evidence>
<keyword evidence="2" id="KW-1185">Reference proteome</keyword>
<organism evidence="1 2">
    <name type="scientific">Flavobacterium caseinilyticum</name>
    <dbReference type="NCBI Taxonomy" id="2541732"/>
    <lineage>
        <taxon>Bacteria</taxon>
        <taxon>Pseudomonadati</taxon>
        <taxon>Bacteroidota</taxon>
        <taxon>Flavobacteriia</taxon>
        <taxon>Flavobacteriales</taxon>
        <taxon>Flavobacteriaceae</taxon>
        <taxon>Flavobacterium</taxon>
    </lineage>
</organism>
<evidence type="ECO:0000313" key="2">
    <source>
        <dbReference type="Proteomes" id="UP000295278"/>
    </source>
</evidence>
<dbReference type="Proteomes" id="UP000295278">
    <property type="component" value="Unassembled WGS sequence"/>
</dbReference>
<comment type="caution">
    <text evidence="1">The sequence shown here is derived from an EMBL/GenBank/DDBJ whole genome shotgun (WGS) entry which is preliminary data.</text>
</comment>
<dbReference type="RefSeq" id="WP_131910186.1">
    <property type="nucleotide sequence ID" value="NZ_SMFM01000006.1"/>
</dbReference>
<dbReference type="OrthoDB" id="837641at2"/>
<sequence>MPRYANYNTTVEDCLKYRLKSLTENNNTYLKSYGIRTGVTSWTINGQPHAKIDFKVTHTENGTFITFDYRCNGEPINYNVNLISRVSNLGKGEMWFFVCPVTGKCCRKLYLNGTHFLHREAYKGLMYESQLKSERTRNMLKVFEAVYIADEVYDELYKKYFKTHYNGKETKRYKKLKNIIEASKRYPADTLESLLMM</sequence>
<dbReference type="AlphaFoldDB" id="A0A4R5AQC2"/>
<dbReference type="EMBL" id="SMFM01000006">
    <property type="protein sequence ID" value="TDD75268.1"/>
    <property type="molecule type" value="Genomic_DNA"/>
</dbReference>
<reference evidence="1 2" key="1">
    <citation type="submission" date="2019-03" db="EMBL/GenBank/DDBJ databases">
        <title>Flavobacterium AT-3-2 sp. nov., isolated from arctic soil.</title>
        <authorList>
            <person name="Chaudhary D.K."/>
        </authorList>
    </citation>
    <scope>NUCLEOTIDE SEQUENCE [LARGE SCALE GENOMIC DNA]</scope>
    <source>
        <strain evidence="1 2">AT-3-2</strain>
    </source>
</reference>
<protein>
    <submittedName>
        <fullName evidence="1">Uncharacterized protein</fullName>
    </submittedName>
</protein>
<gene>
    <name evidence="1" type="ORF">E0F89_12895</name>
</gene>
<proteinExistence type="predicted"/>
<accession>A0A4R5AQC2</accession>